<keyword evidence="1" id="KW-0812">Transmembrane</keyword>
<accession>A0A3M0A7T2</accession>
<name>A0A3M0A7T2_9GAMM</name>
<dbReference type="Proteomes" id="UP000267187">
    <property type="component" value="Unassembled WGS sequence"/>
</dbReference>
<dbReference type="RefSeq" id="WP_121876361.1">
    <property type="nucleotide sequence ID" value="NZ_REFJ01000002.1"/>
</dbReference>
<comment type="caution">
    <text evidence="3">The sequence shown here is derived from an EMBL/GenBank/DDBJ whole genome shotgun (WGS) entry which is preliminary data.</text>
</comment>
<protein>
    <submittedName>
        <fullName evidence="3">YcxB-like protein</fullName>
    </submittedName>
</protein>
<sequence>MQPYTTQFSLSREYLGECFDESKAYNKRSGPNFIFPIAMLAIGTFALVWTDQPKSLGIFIFVIGVIELLHIRYKRAWWLTRQMLGKTGGQAVTLKLDEQGIETISGSTVTRTQWLDVSAVAETKRGLILITTAGGQQYLSKSLFPDELVVEILKMGVAS</sequence>
<feature type="domain" description="YcxB-like C-terminal" evidence="2">
    <location>
        <begin position="96"/>
        <end position="148"/>
    </location>
</feature>
<feature type="transmembrane region" description="Helical" evidence="1">
    <location>
        <begin position="33"/>
        <end position="50"/>
    </location>
</feature>
<reference evidence="3 4" key="1">
    <citation type="submission" date="2018-10" db="EMBL/GenBank/DDBJ databases">
        <title>Genomic Encyclopedia of Type Strains, Phase IV (KMG-IV): sequencing the most valuable type-strain genomes for metagenomic binning, comparative biology and taxonomic classification.</title>
        <authorList>
            <person name="Goeker M."/>
        </authorList>
    </citation>
    <scope>NUCLEOTIDE SEQUENCE [LARGE SCALE GENOMIC DNA]</scope>
    <source>
        <strain evidence="3 4">DSM 25080</strain>
    </source>
</reference>
<dbReference type="Pfam" id="PF14317">
    <property type="entry name" value="YcxB"/>
    <property type="match status" value="1"/>
</dbReference>
<dbReference type="OrthoDB" id="6118195at2"/>
<gene>
    <name evidence="3" type="ORF">DFR27_1016</name>
</gene>
<dbReference type="AlphaFoldDB" id="A0A3M0A7T2"/>
<dbReference type="EMBL" id="REFJ01000002">
    <property type="protein sequence ID" value="RMA81211.1"/>
    <property type="molecule type" value="Genomic_DNA"/>
</dbReference>
<keyword evidence="4" id="KW-1185">Reference proteome</keyword>
<evidence type="ECO:0000313" key="4">
    <source>
        <dbReference type="Proteomes" id="UP000267187"/>
    </source>
</evidence>
<evidence type="ECO:0000313" key="3">
    <source>
        <dbReference type="EMBL" id="RMA81211.1"/>
    </source>
</evidence>
<keyword evidence="1" id="KW-0472">Membrane</keyword>
<keyword evidence="1" id="KW-1133">Transmembrane helix</keyword>
<evidence type="ECO:0000259" key="2">
    <source>
        <dbReference type="Pfam" id="PF14317"/>
    </source>
</evidence>
<evidence type="ECO:0000256" key="1">
    <source>
        <dbReference type="SAM" id="Phobius"/>
    </source>
</evidence>
<dbReference type="InterPro" id="IPR025588">
    <property type="entry name" value="YcxB-like_C"/>
</dbReference>
<organism evidence="3 4">
    <name type="scientific">Umboniibacter marinipuniceus</name>
    <dbReference type="NCBI Taxonomy" id="569599"/>
    <lineage>
        <taxon>Bacteria</taxon>
        <taxon>Pseudomonadati</taxon>
        <taxon>Pseudomonadota</taxon>
        <taxon>Gammaproteobacteria</taxon>
        <taxon>Cellvibrionales</taxon>
        <taxon>Cellvibrionaceae</taxon>
        <taxon>Umboniibacter</taxon>
    </lineage>
</organism>
<proteinExistence type="predicted"/>
<feature type="transmembrane region" description="Helical" evidence="1">
    <location>
        <begin position="56"/>
        <end position="73"/>
    </location>
</feature>